<dbReference type="PANTHER" id="PTHR11552:SF138">
    <property type="entry name" value="DEHYDROGENASE PKFF-RELATED"/>
    <property type="match status" value="1"/>
</dbReference>
<evidence type="ECO:0000256" key="4">
    <source>
        <dbReference type="PIRSR" id="PIRSR000137-2"/>
    </source>
</evidence>
<keyword evidence="2" id="KW-0325">Glycoprotein</keyword>
<dbReference type="SUPFAM" id="SSF54373">
    <property type="entry name" value="FAD-linked reductases, C-terminal domain"/>
    <property type="match status" value="1"/>
</dbReference>
<dbReference type="InterPro" id="IPR007867">
    <property type="entry name" value="GMC_OxRtase_C"/>
</dbReference>
<comment type="similarity">
    <text evidence="1">Belongs to the GMC oxidoreductase family.</text>
</comment>
<evidence type="ECO:0000256" key="2">
    <source>
        <dbReference type="ARBA" id="ARBA00023180"/>
    </source>
</evidence>
<dbReference type="RefSeq" id="XP_018065097.1">
    <property type="nucleotide sequence ID" value="XM_018220495.1"/>
</dbReference>
<organism evidence="7 8">
    <name type="scientific">Mollisia scopiformis</name>
    <name type="common">Conifer needle endophyte fungus</name>
    <name type="synonym">Phialocephala scopiformis</name>
    <dbReference type="NCBI Taxonomy" id="149040"/>
    <lineage>
        <taxon>Eukaryota</taxon>
        <taxon>Fungi</taxon>
        <taxon>Dikarya</taxon>
        <taxon>Ascomycota</taxon>
        <taxon>Pezizomycotina</taxon>
        <taxon>Leotiomycetes</taxon>
        <taxon>Helotiales</taxon>
        <taxon>Mollisiaceae</taxon>
        <taxon>Mollisia</taxon>
    </lineage>
</organism>
<feature type="binding site" evidence="4">
    <location>
        <begin position="606"/>
        <end position="607"/>
    </location>
    <ligand>
        <name>FAD</name>
        <dbReference type="ChEBI" id="CHEBI:57692"/>
    </ligand>
</feature>
<gene>
    <name evidence="7" type="ORF">LY89DRAFT_739735</name>
</gene>
<evidence type="ECO:0000259" key="6">
    <source>
        <dbReference type="PROSITE" id="PS00624"/>
    </source>
</evidence>
<dbReference type="Proteomes" id="UP000070700">
    <property type="component" value="Unassembled WGS sequence"/>
</dbReference>
<evidence type="ECO:0000256" key="3">
    <source>
        <dbReference type="PIRSR" id="PIRSR000137-1"/>
    </source>
</evidence>
<feature type="binding site" evidence="4">
    <location>
        <begin position="560"/>
        <end position="561"/>
    </location>
    <ligand>
        <name>FAD</name>
        <dbReference type="ChEBI" id="CHEBI:57692"/>
    </ligand>
</feature>
<dbReference type="STRING" id="149040.A0A194WSZ5"/>
<feature type="chain" id="PRO_5008267414" evidence="5">
    <location>
        <begin position="18"/>
        <end position="625"/>
    </location>
</feature>
<dbReference type="KEGG" id="psco:LY89DRAFT_739735"/>
<evidence type="ECO:0000313" key="8">
    <source>
        <dbReference type="Proteomes" id="UP000070700"/>
    </source>
</evidence>
<feature type="active site" description="Proton donor" evidence="3">
    <location>
        <position position="561"/>
    </location>
</feature>
<feature type="active site" description="Proton acceptor" evidence="3">
    <location>
        <position position="605"/>
    </location>
</feature>
<dbReference type="Pfam" id="PF00732">
    <property type="entry name" value="GMC_oxred_N"/>
    <property type="match status" value="1"/>
</dbReference>
<feature type="domain" description="Glucose-methanol-choline oxidoreductase N-terminal" evidence="6">
    <location>
        <begin position="324"/>
        <end position="338"/>
    </location>
</feature>
<dbReference type="GeneID" id="28830221"/>
<dbReference type="PIRSF" id="PIRSF000137">
    <property type="entry name" value="Alcohol_oxidase"/>
    <property type="match status" value="1"/>
</dbReference>
<evidence type="ECO:0000256" key="1">
    <source>
        <dbReference type="ARBA" id="ARBA00010790"/>
    </source>
</evidence>
<evidence type="ECO:0000313" key="7">
    <source>
        <dbReference type="EMBL" id="KUJ10742.1"/>
    </source>
</evidence>
<dbReference type="Gene3D" id="3.30.560.10">
    <property type="entry name" value="Glucose Oxidase, domain 3"/>
    <property type="match status" value="1"/>
</dbReference>
<dbReference type="InParanoid" id="A0A194WSZ5"/>
<dbReference type="GO" id="GO:0050660">
    <property type="term" value="F:flavin adenine dinucleotide binding"/>
    <property type="evidence" value="ECO:0007669"/>
    <property type="project" value="InterPro"/>
</dbReference>
<dbReference type="AlphaFoldDB" id="A0A194WSZ5"/>
<accession>A0A194WSZ5</accession>
<dbReference type="GO" id="GO:0044550">
    <property type="term" value="P:secondary metabolite biosynthetic process"/>
    <property type="evidence" value="ECO:0007669"/>
    <property type="project" value="TreeGrafter"/>
</dbReference>
<dbReference type="InterPro" id="IPR000172">
    <property type="entry name" value="GMC_OxRdtase_N"/>
</dbReference>
<dbReference type="EMBL" id="KQ947428">
    <property type="protein sequence ID" value="KUJ10742.1"/>
    <property type="molecule type" value="Genomic_DNA"/>
</dbReference>
<keyword evidence="8" id="KW-1185">Reference proteome</keyword>
<keyword evidence="4" id="KW-0285">Flavoprotein</keyword>
<feature type="signal peptide" evidence="5">
    <location>
        <begin position="1"/>
        <end position="17"/>
    </location>
</feature>
<dbReference type="OrthoDB" id="269227at2759"/>
<protein>
    <submittedName>
        <fullName evidence="7">Alcohol oxidase</fullName>
    </submittedName>
</protein>
<dbReference type="Gene3D" id="3.50.50.60">
    <property type="entry name" value="FAD/NAD(P)-binding domain"/>
    <property type="match status" value="1"/>
</dbReference>
<keyword evidence="5" id="KW-0732">Signal</keyword>
<dbReference type="Pfam" id="PF05199">
    <property type="entry name" value="GMC_oxred_C"/>
    <property type="match status" value="1"/>
</dbReference>
<dbReference type="InterPro" id="IPR012132">
    <property type="entry name" value="GMC_OxRdtase"/>
</dbReference>
<proteinExistence type="inferred from homology"/>
<dbReference type="SUPFAM" id="SSF51905">
    <property type="entry name" value="FAD/NAD(P)-binding domain"/>
    <property type="match status" value="1"/>
</dbReference>
<reference evidence="7 8" key="1">
    <citation type="submission" date="2015-10" db="EMBL/GenBank/DDBJ databases">
        <title>Full genome of DAOMC 229536 Phialocephala scopiformis, a fungal endophyte of spruce producing the potent anti-insectan compound rugulosin.</title>
        <authorList>
            <consortium name="DOE Joint Genome Institute"/>
            <person name="Walker A.K."/>
            <person name="Frasz S.L."/>
            <person name="Seifert K.A."/>
            <person name="Miller J.D."/>
            <person name="Mondo S.J."/>
            <person name="Labutti K."/>
            <person name="Lipzen A."/>
            <person name="Dockter R."/>
            <person name="Kennedy M."/>
            <person name="Grigoriev I.V."/>
            <person name="Spatafora J.W."/>
        </authorList>
    </citation>
    <scope>NUCLEOTIDE SEQUENCE [LARGE SCALE GENOMIC DNA]</scope>
    <source>
        <strain evidence="7 8">CBS 120377</strain>
    </source>
</reference>
<dbReference type="PROSITE" id="PS00624">
    <property type="entry name" value="GMC_OXRED_2"/>
    <property type="match status" value="1"/>
</dbReference>
<keyword evidence="4" id="KW-0274">FAD</keyword>
<evidence type="ECO:0000256" key="5">
    <source>
        <dbReference type="SAM" id="SignalP"/>
    </source>
</evidence>
<sequence>MKPGLFTFAALATTVAGSPIRHEGRQTNSTLADLLGDLLGTLSANLTFDYVVLGGGTGGLTIAKRLAEDPTATVAVIEAGSLYQVTDPILEQTPAGDVTFVGTSETLPTVDWGFFTSKDPASDNQARSYARGKCLGGSSARNFMIYQRPTIGSLQNWADAVDDQSYTFDNFLPYYKKSPNFTPPGLLRAVNATPSYNADAFSATGGPLQVSYSNYAQSFSSYMQGGLNEIGISTIQDFNSGSLLGCQYCSSTIRPEGETRDSSQTSFLNEAISEGLSNLKVFALTMAKKVNFDANKKAISVDVEDLDLIPYTINVNKEVILSAGAFQSPQLLIVSGIGPAAQVQALGVPLVQDLPGVGQNMQDHIFFGPAYRVALTTFTKLANDPVYLLAEFAQYGATETGPFANPVSDFLGWEKVPASLRPTLGAAALADLDQYPADWPEIEYISGAGYVGDWSTLLFGQPKDGSQYATILATLVAPRSRGNITVVSADTNTLPIINTAYLQSPTDQKVAIAAYKRVRQAFETEFMQRTVQGPEYYPGADVQTDDEILSTIKGSLQTVWHASSTCKMGVANDSMAVVDSHAKVFGVEGLRVVDASAFPFLPPGHPQSTVYALAEKIADDIKNGQ</sequence>
<name>A0A194WSZ5_MOLSC</name>
<dbReference type="InterPro" id="IPR036188">
    <property type="entry name" value="FAD/NAD-bd_sf"/>
</dbReference>
<dbReference type="PANTHER" id="PTHR11552">
    <property type="entry name" value="GLUCOSE-METHANOL-CHOLINE GMC OXIDOREDUCTASE"/>
    <property type="match status" value="1"/>
</dbReference>
<dbReference type="GO" id="GO:0016614">
    <property type="term" value="F:oxidoreductase activity, acting on CH-OH group of donors"/>
    <property type="evidence" value="ECO:0007669"/>
    <property type="project" value="InterPro"/>
</dbReference>
<comment type="cofactor">
    <cofactor evidence="4">
        <name>FAD</name>
        <dbReference type="ChEBI" id="CHEBI:57692"/>
    </cofactor>
</comment>